<evidence type="ECO:0000313" key="2">
    <source>
        <dbReference type="EMBL" id="OSX61438.1"/>
    </source>
</evidence>
<reference evidence="2 3" key="1">
    <citation type="submission" date="2017-04" db="EMBL/GenBank/DDBJ databases">
        <title>Genome Sequence of the Model Brown-Rot Fungus Postia placenta SB12.</title>
        <authorList>
            <consortium name="DOE Joint Genome Institute"/>
            <person name="Gaskell J."/>
            <person name="Kersten P."/>
            <person name="Larrondo L.F."/>
            <person name="Canessa P."/>
            <person name="Martinez D."/>
            <person name="Hibbett D."/>
            <person name="Schmoll M."/>
            <person name="Kubicek C.P."/>
            <person name="Martinez A.T."/>
            <person name="Yadav J."/>
            <person name="Master E."/>
            <person name="Magnuson J.K."/>
            <person name="James T."/>
            <person name="Yaver D."/>
            <person name="Berka R."/>
            <person name="Labutti K."/>
            <person name="Lipzen A."/>
            <person name="Aerts A."/>
            <person name="Barry K."/>
            <person name="Henrissat B."/>
            <person name="Blanchette R."/>
            <person name="Grigoriev I."/>
            <person name="Cullen D."/>
        </authorList>
    </citation>
    <scope>NUCLEOTIDE SEQUENCE [LARGE SCALE GENOMIC DNA]</scope>
    <source>
        <strain evidence="2 3">MAD-698-R-SB12</strain>
    </source>
</reference>
<name>A0A1X6MYI6_9APHY</name>
<sequence>MSRSDLYRSGDTTSPKLDNVRKGTDMKLQSGWKPHFAWDLPKSVSLGTGLTGKNDHGTHWLIALTNAMIFDEYVSLLRALISKCKKAGIRAAKEGAAEAFTAHIPLPAANSASKTIRVVFNALSAVYRDMPEIAGWDENGYAYVGVLACAHNSGEFSLESAAWSGEGAESTKAQRFIAQAVAVHMQTEKQRLVSAADELYEAVNTNNDHAVLTSVLKLDNPQNPLSVFV</sequence>
<organism evidence="2 3">
    <name type="scientific">Postia placenta MAD-698-R-SB12</name>
    <dbReference type="NCBI Taxonomy" id="670580"/>
    <lineage>
        <taxon>Eukaryota</taxon>
        <taxon>Fungi</taxon>
        <taxon>Dikarya</taxon>
        <taxon>Basidiomycota</taxon>
        <taxon>Agaricomycotina</taxon>
        <taxon>Agaricomycetes</taxon>
        <taxon>Polyporales</taxon>
        <taxon>Adustoporiaceae</taxon>
        <taxon>Rhodonia</taxon>
    </lineage>
</organism>
<dbReference type="EMBL" id="KZ110598">
    <property type="protein sequence ID" value="OSX61438.1"/>
    <property type="molecule type" value="Genomic_DNA"/>
</dbReference>
<proteinExistence type="predicted"/>
<dbReference type="GeneID" id="36324079"/>
<feature type="region of interest" description="Disordered" evidence="1">
    <location>
        <begin position="1"/>
        <end position="20"/>
    </location>
</feature>
<protein>
    <submittedName>
        <fullName evidence="2">Uncharacterized protein</fullName>
    </submittedName>
</protein>
<gene>
    <name evidence="2" type="ORF">POSPLADRAFT_1046832</name>
</gene>
<dbReference type="OrthoDB" id="2770705at2759"/>
<evidence type="ECO:0000256" key="1">
    <source>
        <dbReference type="SAM" id="MobiDB-lite"/>
    </source>
</evidence>
<keyword evidence="3" id="KW-1185">Reference proteome</keyword>
<dbReference type="RefSeq" id="XP_024338232.1">
    <property type="nucleotide sequence ID" value="XM_024479129.1"/>
</dbReference>
<dbReference type="Proteomes" id="UP000194127">
    <property type="component" value="Unassembled WGS sequence"/>
</dbReference>
<dbReference type="AlphaFoldDB" id="A0A1X6MYI6"/>
<accession>A0A1X6MYI6</accession>
<evidence type="ECO:0000313" key="3">
    <source>
        <dbReference type="Proteomes" id="UP000194127"/>
    </source>
</evidence>